<organism evidence="9 10">
    <name type="scientific">Caulobacter mirabilis</name>
    <dbReference type="NCBI Taxonomy" id="69666"/>
    <lineage>
        <taxon>Bacteria</taxon>
        <taxon>Pseudomonadati</taxon>
        <taxon>Pseudomonadota</taxon>
        <taxon>Alphaproteobacteria</taxon>
        <taxon>Caulobacterales</taxon>
        <taxon>Caulobacteraceae</taxon>
        <taxon>Caulobacter</taxon>
    </lineage>
</organism>
<keyword evidence="6" id="KW-1133">Transmembrane helix</keyword>
<keyword evidence="6" id="KW-0472">Membrane</keyword>
<evidence type="ECO:0000259" key="7">
    <source>
        <dbReference type="PROSITE" id="PS51736"/>
    </source>
</evidence>
<dbReference type="PROSITE" id="PS51736">
    <property type="entry name" value="RECOMBINASES_3"/>
    <property type="match status" value="1"/>
</dbReference>
<dbReference type="GO" id="GO:0003677">
    <property type="term" value="F:DNA binding"/>
    <property type="evidence" value="ECO:0007669"/>
    <property type="project" value="UniProtKB-KW"/>
</dbReference>
<feature type="domain" description="Recombinase" evidence="8">
    <location>
        <begin position="171"/>
        <end position="302"/>
    </location>
</feature>
<dbReference type="OrthoDB" id="9791494at2"/>
<dbReference type="InterPro" id="IPR006118">
    <property type="entry name" value="Recombinase_CS"/>
</dbReference>
<dbReference type="InterPro" id="IPR036162">
    <property type="entry name" value="Resolvase-like_N_sf"/>
</dbReference>
<dbReference type="CDD" id="cd00338">
    <property type="entry name" value="Ser_Recombinase"/>
    <property type="match status" value="1"/>
</dbReference>
<accession>A0A2D2B3V9</accession>
<dbReference type="Pfam" id="PF00239">
    <property type="entry name" value="Resolvase"/>
    <property type="match status" value="1"/>
</dbReference>
<keyword evidence="6" id="KW-0812">Transmembrane</keyword>
<evidence type="ECO:0000256" key="6">
    <source>
        <dbReference type="SAM" id="Phobius"/>
    </source>
</evidence>
<evidence type="ECO:0000256" key="2">
    <source>
        <dbReference type="ARBA" id="ARBA00023125"/>
    </source>
</evidence>
<evidence type="ECO:0000259" key="8">
    <source>
        <dbReference type="PROSITE" id="PS51737"/>
    </source>
</evidence>
<dbReference type="InterPro" id="IPR011109">
    <property type="entry name" value="DNA_bind_recombinase_dom"/>
</dbReference>
<feature type="domain" description="Resolvase/invertase-type recombinase catalytic" evidence="7">
    <location>
        <begin position="15"/>
        <end position="167"/>
    </location>
</feature>
<dbReference type="Pfam" id="PF13408">
    <property type="entry name" value="Zn_ribbon_recom"/>
    <property type="match status" value="1"/>
</dbReference>
<dbReference type="Proteomes" id="UP000228945">
    <property type="component" value="Chromosome"/>
</dbReference>
<dbReference type="GO" id="GO:0000150">
    <property type="term" value="F:DNA strand exchange activity"/>
    <property type="evidence" value="ECO:0007669"/>
    <property type="project" value="InterPro"/>
</dbReference>
<keyword evidence="3" id="KW-0233">DNA recombination</keyword>
<dbReference type="InterPro" id="IPR038109">
    <property type="entry name" value="DNA_bind_recomb_sf"/>
</dbReference>
<dbReference type="Gene3D" id="3.40.50.1390">
    <property type="entry name" value="Resolvase, N-terminal catalytic domain"/>
    <property type="match status" value="1"/>
</dbReference>
<feature type="transmembrane region" description="Helical" evidence="6">
    <location>
        <begin position="308"/>
        <end position="330"/>
    </location>
</feature>
<dbReference type="PROSITE" id="PS00397">
    <property type="entry name" value="RECOMBINASES_1"/>
    <property type="match status" value="1"/>
</dbReference>
<dbReference type="Gene3D" id="3.90.1750.20">
    <property type="entry name" value="Putative Large Serine Recombinase, Chain B, Domain 2"/>
    <property type="match status" value="1"/>
</dbReference>
<name>A0A2D2B3V9_9CAUL</name>
<keyword evidence="2" id="KW-0238">DNA-binding</keyword>
<keyword evidence="10" id="KW-1185">Reference proteome</keyword>
<keyword evidence="1" id="KW-0229">DNA integration</keyword>
<gene>
    <name evidence="9" type="ORF">CSW64_04390</name>
</gene>
<dbReference type="SUPFAM" id="SSF53041">
    <property type="entry name" value="Resolvase-like"/>
    <property type="match status" value="1"/>
</dbReference>
<evidence type="ECO:0000256" key="3">
    <source>
        <dbReference type="ARBA" id="ARBA00023172"/>
    </source>
</evidence>
<evidence type="ECO:0000313" key="10">
    <source>
        <dbReference type="Proteomes" id="UP000228945"/>
    </source>
</evidence>
<sequence length="558" mass="62681">MGRMIAPTTSSAPSRAALYLRVSTGRQAESDLSIPDQRRQLEAYCAGKGWGVGETYVEPGNTATDDRRPSFQAMIDAAMTKPAAFDVIVVHSFSRFFRDQFQFEFYVRKLAKNGVRLVSITQELGDDPMSTMMRRIMTLFDEYQSRENAKHTLRAMKENARQGFWNGSRPPLGYRVVVAEQRGAKLKKKLEIDPIQAEKIRKIYRLALFGLDGTGPMGFKAICNHLNDQNIRTRDGGRFGLDAIHQILNRPTYKGEHHFNARNHKTKTRRPESEHAICAVPAIVSEAEFQAVQDSLRLRSAQFMHPRFVAPGTLLGGICFCGLCGGAMTLRTGKNGRYRYYTCSTKARIGKEGCTGITVPESKLDDAVADHLERRLLEPQRLEVLLGNVLDRRSEWIDRRRAHVTELRQRSAEAAAKLTRLYSAIEDGLAAAGEEGLKDRMAELAAIRDEARADAERAEAAIEKLGPTLTPERLEMFAQAARERMRAPDGSYRREHLRAVAQRVEVLSTTEIKIMGSRTELLRTLAASGGEESAILRVRSFKPKWRARNDSNVRPSDS</sequence>
<dbReference type="KEGG" id="cmb:CSW64_04390"/>
<feature type="active site" description="O-(5'-phospho-DNA)-serine intermediate" evidence="4 5">
    <location>
        <position position="23"/>
    </location>
</feature>
<evidence type="ECO:0000256" key="5">
    <source>
        <dbReference type="PROSITE-ProRule" id="PRU10137"/>
    </source>
</evidence>
<dbReference type="AlphaFoldDB" id="A0A2D2B3V9"/>
<dbReference type="Pfam" id="PF07508">
    <property type="entry name" value="Recombinase"/>
    <property type="match status" value="1"/>
</dbReference>
<evidence type="ECO:0000256" key="4">
    <source>
        <dbReference type="PIRSR" id="PIRSR606118-50"/>
    </source>
</evidence>
<dbReference type="InterPro" id="IPR006119">
    <property type="entry name" value="Resolv_N"/>
</dbReference>
<dbReference type="PANTHER" id="PTHR30461">
    <property type="entry name" value="DNA-INVERTASE FROM LAMBDOID PROPHAGE"/>
    <property type="match status" value="1"/>
</dbReference>
<dbReference type="EMBL" id="CP024201">
    <property type="protein sequence ID" value="ATQ44874.1"/>
    <property type="molecule type" value="Genomic_DNA"/>
</dbReference>
<reference evidence="9 10" key="1">
    <citation type="submission" date="2017-10" db="EMBL/GenBank/DDBJ databases">
        <title>Genome sequence of Caulobacter mirabilis FWC38.</title>
        <authorList>
            <person name="Fiebig A."/>
            <person name="Crosson S."/>
        </authorList>
    </citation>
    <scope>NUCLEOTIDE SEQUENCE [LARGE SCALE GENOMIC DNA]</scope>
    <source>
        <strain evidence="9 10">FWC 38</strain>
    </source>
</reference>
<dbReference type="InterPro" id="IPR050639">
    <property type="entry name" value="SSR_resolvase"/>
</dbReference>
<protein>
    <submittedName>
        <fullName evidence="9">Recombinase family protein</fullName>
    </submittedName>
</protein>
<dbReference type="InterPro" id="IPR025827">
    <property type="entry name" value="Zn_ribbon_recom_dom"/>
</dbReference>
<dbReference type="SMART" id="SM00857">
    <property type="entry name" value="Resolvase"/>
    <property type="match status" value="1"/>
</dbReference>
<dbReference type="PROSITE" id="PS51737">
    <property type="entry name" value="RECOMBINASE_DNA_BIND"/>
    <property type="match status" value="1"/>
</dbReference>
<evidence type="ECO:0000256" key="1">
    <source>
        <dbReference type="ARBA" id="ARBA00022908"/>
    </source>
</evidence>
<dbReference type="GO" id="GO:0015074">
    <property type="term" value="P:DNA integration"/>
    <property type="evidence" value="ECO:0007669"/>
    <property type="project" value="UniProtKB-KW"/>
</dbReference>
<evidence type="ECO:0000313" key="9">
    <source>
        <dbReference type="EMBL" id="ATQ44874.1"/>
    </source>
</evidence>
<proteinExistence type="predicted"/>
<dbReference type="PANTHER" id="PTHR30461:SF23">
    <property type="entry name" value="DNA RECOMBINASE-RELATED"/>
    <property type="match status" value="1"/>
</dbReference>